<keyword evidence="4" id="KW-0408">Iron</keyword>
<dbReference type="PANTHER" id="PTHR22924:SF92">
    <property type="entry name" value="NON-SYMBIOTIC HEMOGLOBIN 2"/>
    <property type="match status" value="1"/>
</dbReference>
<gene>
    <name evidence="6" type="ORF">RJ639_033328</name>
</gene>
<evidence type="ECO:0000256" key="2">
    <source>
        <dbReference type="ARBA" id="ARBA00022617"/>
    </source>
</evidence>
<reference evidence="6" key="1">
    <citation type="submission" date="2022-12" db="EMBL/GenBank/DDBJ databases">
        <title>Draft genome assemblies for two species of Escallonia (Escalloniales).</title>
        <authorList>
            <person name="Chanderbali A."/>
            <person name="Dervinis C."/>
            <person name="Anghel I."/>
            <person name="Soltis D."/>
            <person name="Soltis P."/>
            <person name="Zapata F."/>
        </authorList>
    </citation>
    <scope>NUCLEOTIDE SEQUENCE</scope>
    <source>
        <strain evidence="6">UCBG64.0493</strain>
        <tissue evidence="6">Leaf</tissue>
    </source>
</reference>
<dbReference type="Proteomes" id="UP001188597">
    <property type="component" value="Unassembled WGS sequence"/>
</dbReference>
<dbReference type="Gene3D" id="1.10.490.10">
    <property type="entry name" value="Globins"/>
    <property type="match status" value="1"/>
</dbReference>
<dbReference type="SUPFAM" id="SSF46458">
    <property type="entry name" value="Globin-like"/>
    <property type="match status" value="1"/>
</dbReference>
<accession>A0AA89BF92</accession>
<feature type="non-terminal residue" evidence="6">
    <location>
        <position position="1"/>
    </location>
</feature>
<comment type="similarity">
    <text evidence="1">Belongs to the plant globin family.</text>
</comment>
<evidence type="ECO:0000256" key="3">
    <source>
        <dbReference type="ARBA" id="ARBA00022723"/>
    </source>
</evidence>
<keyword evidence="3" id="KW-0479">Metal-binding</keyword>
<dbReference type="PANTHER" id="PTHR22924">
    <property type="entry name" value="LEGHEMOGLOBIN-RELATED"/>
    <property type="match status" value="1"/>
</dbReference>
<name>A0AA89BF92_9ASTE</name>
<evidence type="ECO:0000313" key="7">
    <source>
        <dbReference type="Proteomes" id="UP001188597"/>
    </source>
</evidence>
<dbReference type="EMBL" id="JAVXUP010000199">
    <property type="protein sequence ID" value="KAK3034472.1"/>
    <property type="molecule type" value="Genomic_DNA"/>
</dbReference>
<comment type="caution">
    <text evidence="6">The sequence shown here is derived from an EMBL/GenBank/DDBJ whole genome shotgun (WGS) entry which is preliminary data.</text>
</comment>
<evidence type="ECO:0000313" key="6">
    <source>
        <dbReference type="EMBL" id="KAK3034472.1"/>
    </source>
</evidence>
<dbReference type="InterPro" id="IPR012292">
    <property type="entry name" value="Globin/Proto"/>
</dbReference>
<organism evidence="6 7">
    <name type="scientific">Escallonia herrerae</name>
    <dbReference type="NCBI Taxonomy" id="1293975"/>
    <lineage>
        <taxon>Eukaryota</taxon>
        <taxon>Viridiplantae</taxon>
        <taxon>Streptophyta</taxon>
        <taxon>Embryophyta</taxon>
        <taxon>Tracheophyta</taxon>
        <taxon>Spermatophyta</taxon>
        <taxon>Magnoliopsida</taxon>
        <taxon>eudicotyledons</taxon>
        <taxon>Gunneridae</taxon>
        <taxon>Pentapetalae</taxon>
        <taxon>asterids</taxon>
        <taxon>campanulids</taxon>
        <taxon>Escalloniales</taxon>
        <taxon>Escalloniaceae</taxon>
        <taxon>Escallonia</taxon>
    </lineage>
</organism>
<dbReference type="AlphaFoldDB" id="A0AA89BF92"/>
<evidence type="ECO:0000256" key="4">
    <source>
        <dbReference type="ARBA" id="ARBA00023004"/>
    </source>
</evidence>
<dbReference type="GO" id="GO:0020037">
    <property type="term" value="F:heme binding"/>
    <property type="evidence" value="ECO:0007669"/>
    <property type="project" value="InterPro"/>
</dbReference>
<evidence type="ECO:0000259" key="5">
    <source>
        <dbReference type="PROSITE" id="PS01033"/>
    </source>
</evidence>
<dbReference type="InterPro" id="IPR000971">
    <property type="entry name" value="Globin"/>
</dbReference>
<dbReference type="GO" id="GO:0046872">
    <property type="term" value="F:metal ion binding"/>
    <property type="evidence" value="ECO:0007669"/>
    <property type="project" value="UniProtKB-KW"/>
</dbReference>
<feature type="domain" description="Globin" evidence="5">
    <location>
        <begin position="1"/>
        <end position="92"/>
    </location>
</feature>
<dbReference type="Pfam" id="PF00042">
    <property type="entry name" value="Globin"/>
    <property type="match status" value="1"/>
</dbReference>
<keyword evidence="2" id="KW-0349">Heme</keyword>
<dbReference type="InterPro" id="IPR009050">
    <property type="entry name" value="Globin-like_sf"/>
</dbReference>
<evidence type="ECO:0000256" key="1">
    <source>
        <dbReference type="ARBA" id="ARBA00007609"/>
    </source>
</evidence>
<proteinExistence type="inferred from homology"/>
<protein>
    <recommendedName>
        <fullName evidence="5">Globin domain-containing protein</fullName>
    </recommendedName>
</protein>
<sequence>MFSFLRDSDEIPQSNPKLKAHLRDKGEVLVSDTTLKYLGNIHLQKGVADPHFEVVKAVLLRTVGGKKWSEEMKSAWGEAYDQLASAIKVEMKEEA</sequence>
<dbReference type="GO" id="GO:0019825">
    <property type="term" value="F:oxygen binding"/>
    <property type="evidence" value="ECO:0007669"/>
    <property type="project" value="InterPro"/>
</dbReference>
<dbReference type="InterPro" id="IPR001032">
    <property type="entry name" value="Leghaemoglobin-like"/>
</dbReference>
<keyword evidence="7" id="KW-1185">Reference proteome</keyword>
<dbReference type="PROSITE" id="PS01033">
    <property type="entry name" value="GLOBIN"/>
    <property type="match status" value="1"/>
</dbReference>